<feature type="signal peptide" evidence="1">
    <location>
        <begin position="1"/>
        <end position="34"/>
    </location>
</feature>
<organism evidence="2 3">
    <name type="scientific">Kribbella deserti</name>
    <dbReference type="NCBI Taxonomy" id="1926257"/>
    <lineage>
        <taxon>Bacteria</taxon>
        <taxon>Bacillati</taxon>
        <taxon>Actinomycetota</taxon>
        <taxon>Actinomycetes</taxon>
        <taxon>Propionibacteriales</taxon>
        <taxon>Kribbellaceae</taxon>
        <taxon>Kribbella</taxon>
    </lineage>
</organism>
<reference evidence="2 3" key="1">
    <citation type="submission" date="2024-09" db="EMBL/GenBank/DDBJ databases">
        <authorList>
            <person name="Sun Q."/>
            <person name="Mori K."/>
        </authorList>
    </citation>
    <scope>NUCLEOTIDE SEQUENCE [LARGE SCALE GENOMIC DNA]</scope>
    <source>
        <strain evidence="2 3">CGMCC 1.15906</strain>
    </source>
</reference>
<evidence type="ECO:0000313" key="2">
    <source>
        <dbReference type="EMBL" id="MFC0623496.1"/>
    </source>
</evidence>
<dbReference type="Proteomes" id="UP001589890">
    <property type="component" value="Unassembled WGS sequence"/>
</dbReference>
<keyword evidence="3" id="KW-1185">Reference proteome</keyword>
<proteinExistence type="predicted"/>
<dbReference type="RefSeq" id="WP_380044202.1">
    <property type="nucleotide sequence ID" value="NZ_JBHLTC010000006.1"/>
</dbReference>
<gene>
    <name evidence="2" type="ORF">ACFFGN_05440</name>
</gene>
<protein>
    <submittedName>
        <fullName evidence="2">Choice-of-anchor P family protein</fullName>
    </submittedName>
</protein>
<evidence type="ECO:0000313" key="3">
    <source>
        <dbReference type="Proteomes" id="UP001589890"/>
    </source>
</evidence>
<evidence type="ECO:0000256" key="1">
    <source>
        <dbReference type="SAM" id="SignalP"/>
    </source>
</evidence>
<feature type="chain" id="PRO_5046319640" evidence="1">
    <location>
        <begin position="35"/>
        <end position="412"/>
    </location>
</feature>
<dbReference type="NCBIfam" id="NF040603">
    <property type="entry name" value="choice_anch_P"/>
    <property type="match status" value="2"/>
</dbReference>
<comment type="caution">
    <text evidence="2">The sequence shown here is derived from an EMBL/GenBank/DDBJ whole genome shotgun (WGS) entry which is preliminary data.</text>
</comment>
<keyword evidence="1" id="KW-0732">Signal</keyword>
<accession>A0ABV6QHI6</accession>
<name>A0ABV6QHI6_9ACTN</name>
<sequence length="412" mass="42172">MRPRIGYKKLVAAGAVAVVGVASTIALTSGSATAAQTFGYAGFAHGTYIYTGLANSGPQVSSQLACTSKVGLRSTNDLATANVNRQAIARTVKTETITVNDKRGNGNLSKATAVDVKLGNLLTLKGVENWSTAVNKNGKFEATAGTKIVSIKIGNLVVPKLIDASPNTKVAVPGLGFIVLNYQKLSTTSTSAVANSAAVLIHSTIKNNFIPKGATVAVLLTKAEVGGPVSGVLRAKGFGTEVRVGDLVKSSPTSLQTMCINTGGKAVTQGVAEVHIPNLIYVGAVTTTKRGTTTADSAVAEMSAKTGRVTIGSGKNKIVVEAVTSWAKASKTVGTNTQLSGGSKVLSIRVGDKVIPVPQGVNKTVNVLDIASLTFNKVEKRGSVIAVTALEVRVKALNTVVKIAYSEAGVIG</sequence>
<dbReference type="EMBL" id="JBHLTC010000006">
    <property type="protein sequence ID" value="MFC0623496.1"/>
    <property type="molecule type" value="Genomic_DNA"/>
</dbReference>